<name>A0A366D959_9NOCA</name>
<feature type="DNA-binding region" description="H-T-H motif" evidence="4">
    <location>
        <begin position="49"/>
        <end position="68"/>
    </location>
</feature>
<keyword evidence="2 4" id="KW-0238">DNA-binding</keyword>
<feature type="domain" description="HTH tetR-type" evidence="6">
    <location>
        <begin position="26"/>
        <end position="86"/>
    </location>
</feature>
<evidence type="ECO:0000259" key="6">
    <source>
        <dbReference type="PROSITE" id="PS50977"/>
    </source>
</evidence>
<dbReference type="InterPro" id="IPR050109">
    <property type="entry name" value="HTH-type_TetR-like_transc_reg"/>
</dbReference>
<dbReference type="GO" id="GO:0003700">
    <property type="term" value="F:DNA-binding transcription factor activity"/>
    <property type="evidence" value="ECO:0007669"/>
    <property type="project" value="TreeGrafter"/>
</dbReference>
<dbReference type="Proteomes" id="UP000252586">
    <property type="component" value="Unassembled WGS sequence"/>
</dbReference>
<organism evidence="7 8">
    <name type="scientific">Nocardia puris</name>
    <dbReference type="NCBI Taxonomy" id="208602"/>
    <lineage>
        <taxon>Bacteria</taxon>
        <taxon>Bacillati</taxon>
        <taxon>Actinomycetota</taxon>
        <taxon>Actinomycetes</taxon>
        <taxon>Mycobacteriales</taxon>
        <taxon>Nocardiaceae</taxon>
        <taxon>Nocardia</taxon>
    </lineage>
</organism>
<keyword evidence="3" id="KW-0804">Transcription</keyword>
<dbReference type="Gene3D" id="1.10.357.10">
    <property type="entry name" value="Tetracycline Repressor, domain 2"/>
    <property type="match status" value="1"/>
</dbReference>
<dbReference type="OrthoDB" id="9796019at2"/>
<proteinExistence type="predicted"/>
<evidence type="ECO:0000313" key="7">
    <source>
        <dbReference type="EMBL" id="RBO86475.1"/>
    </source>
</evidence>
<dbReference type="EMBL" id="QNRE01000013">
    <property type="protein sequence ID" value="RBO86475.1"/>
    <property type="molecule type" value="Genomic_DNA"/>
</dbReference>
<evidence type="ECO:0000256" key="1">
    <source>
        <dbReference type="ARBA" id="ARBA00023015"/>
    </source>
</evidence>
<keyword evidence="8" id="KW-1185">Reference proteome</keyword>
<gene>
    <name evidence="7" type="ORF">DFR74_11317</name>
</gene>
<sequence>MEQGREADDQIPSAPVPRKRTGGRSARVRRTVLTATLDQVIEHGIEGLTVSDIAARAGVAETTIYRRWGTRTALIAAALAELAAAANPLPDTGALRTDLRVLAEQVSHLIEQPGIGRLVGTTIALSADPEVDAARRRFWSDRFELSSPVVTRAIERGELPPDTEPAPVLETLAAPLYFRVLVGGRPIDDAFLTRCIEDTLTLYGHRD</sequence>
<dbReference type="InterPro" id="IPR001647">
    <property type="entry name" value="HTH_TetR"/>
</dbReference>
<dbReference type="AlphaFoldDB" id="A0A366D959"/>
<dbReference type="PANTHER" id="PTHR30055:SF148">
    <property type="entry name" value="TETR-FAMILY TRANSCRIPTIONAL REGULATOR"/>
    <property type="match status" value="1"/>
</dbReference>
<dbReference type="SUPFAM" id="SSF46689">
    <property type="entry name" value="Homeodomain-like"/>
    <property type="match status" value="1"/>
</dbReference>
<dbReference type="Gene3D" id="1.10.10.60">
    <property type="entry name" value="Homeodomain-like"/>
    <property type="match status" value="1"/>
</dbReference>
<dbReference type="InterPro" id="IPR036271">
    <property type="entry name" value="Tet_transcr_reg_TetR-rel_C_sf"/>
</dbReference>
<evidence type="ECO:0000256" key="3">
    <source>
        <dbReference type="ARBA" id="ARBA00023163"/>
    </source>
</evidence>
<dbReference type="Pfam" id="PF16859">
    <property type="entry name" value="TetR_C_11"/>
    <property type="match status" value="1"/>
</dbReference>
<dbReference type="InterPro" id="IPR011075">
    <property type="entry name" value="TetR_C"/>
</dbReference>
<protein>
    <submittedName>
        <fullName evidence="7">TetR family transcriptional regulator</fullName>
    </submittedName>
</protein>
<dbReference type="PANTHER" id="PTHR30055">
    <property type="entry name" value="HTH-TYPE TRANSCRIPTIONAL REGULATOR RUTR"/>
    <property type="match status" value="1"/>
</dbReference>
<dbReference type="Pfam" id="PF00440">
    <property type="entry name" value="TetR_N"/>
    <property type="match status" value="1"/>
</dbReference>
<accession>A0A366D959</accession>
<evidence type="ECO:0000256" key="5">
    <source>
        <dbReference type="SAM" id="MobiDB-lite"/>
    </source>
</evidence>
<evidence type="ECO:0000313" key="8">
    <source>
        <dbReference type="Proteomes" id="UP000252586"/>
    </source>
</evidence>
<dbReference type="InterPro" id="IPR009057">
    <property type="entry name" value="Homeodomain-like_sf"/>
</dbReference>
<comment type="caution">
    <text evidence="7">The sequence shown here is derived from an EMBL/GenBank/DDBJ whole genome shotgun (WGS) entry which is preliminary data.</text>
</comment>
<evidence type="ECO:0000256" key="4">
    <source>
        <dbReference type="PROSITE-ProRule" id="PRU00335"/>
    </source>
</evidence>
<dbReference type="RefSeq" id="WP_067514105.1">
    <property type="nucleotide sequence ID" value="NZ_QNRE01000013.1"/>
</dbReference>
<feature type="region of interest" description="Disordered" evidence="5">
    <location>
        <begin position="1"/>
        <end position="25"/>
    </location>
</feature>
<dbReference type="STRING" id="1210090.GCA_001613185_06536"/>
<reference evidence="7 8" key="1">
    <citation type="submission" date="2018-06" db="EMBL/GenBank/DDBJ databases">
        <title>Genomic Encyclopedia of Type Strains, Phase IV (KMG-IV): sequencing the most valuable type-strain genomes for metagenomic binning, comparative biology and taxonomic classification.</title>
        <authorList>
            <person name="Goeker M."/>
        </authorList>
    </citation>
    <scope>NUCLEOTIDE SEQUENCE [LARGE SCALE GENOMIC DNA]</scope>
    <source>
        <strain evidence="7 8">DSM 44599</strain>
    </source>
</reference>
<evidence type="ECO:0000256" key="2">
    <source>
        <dbReference type="ARBA" id="ARBA00023125"/>
    </source>
</evidence>
<dbReference type="SUPFAM" id="SSF48498">
    <property type="entry name" value="Tetracyclin repressor-like, C-terminal domain"/>
    <property type="match status" value="1"/>
</dbReference>
<dbReference type="GO" id="GO:0000976">
    <property type="term" value="F:transcription cis-regulatory region binding"/>
    <property type="evidence" value="ECO:0007669"/>
    <property type="project" value="TreeGrafter"/>
</dbReference>
<dbReference type="PROSITE" id="PS50977">
    <property type="entry name" value="HTH_TETR_2"/>
    <property type="match status" value="1"/>
</dbReference>
<keyword evidence="1" id="KW-0805">Transcription regulation</keyword>